<dbReference type="InterPro" id="IPR000403">
    <property type="entry name" value="PI3/4_kinase_cat_dom"/>
</dbReference>
<evidence type="ECO:0000259" key="3">
    <source>
        <dbReference type="PROSITE" id="PS50290"/>
    </source>
</evidence>
<dbReference type="InterPro" id="IPR011009">
    <property type="entry name" value="Kinase-like_dom_sf"/>
</dbReference>
<keyword evidence="7" id="KW-1185">Reference proteome</keyword>
<feature type="domain" description="FATC" evidence="5">
    <location>
        <begin position="3423"/>
        <end position="3455"/>
    </location>
</feature>
<sequence>MILEIMHRFPHNEALRKYSHDLMSTLMQLLLVDNEENGVLCLKIIVDLHKNYTSLMEDQVQPFLNLVRDLYCNMEQSVANAFSQEQKAIPKSMSSFKVLTECPIIVALLFQLHRSFVGNNVPMFVDPIIKVLLLQPPQQQMEHMNAANNGTIFLGMSPSIKNPTLYSEYKSLQVKTVSFLAYIIRSFIPILKPYQDQIAEGVITLMKDCPGDSSTTRKELLSATRHLWFTEFRNSFVPYIDILLNDDVLIGTGVTCKETLRPIAYSVLMDLIHHVRSQISLAQISKIITIFSRNLQDVAIQPQIQTMCAKLLLSLVENISVSPNRVEARPLFVRILDALGTRLTSLRDTFPTVLVLHNKKNSTTEQEKFGDLQELTSFIDVGLVQPIRITQQPLESTNELLKEMRTQFKTVLLGIKTTLFSLRTFESQDPSQRTHLLFCQENDILIKIFKDGLDCFEYCFVESGVDKTTALKDDKEVVEAFASIYTYVDPATFQEVCTKHIEYLFEKTISNHFILAIPQYFLCNNSVSSNFAGPLLRFLMDKFSDIGGPDTIKANVMLRLFKLLFMAVSLFPEQNEKVLQPHLANIIMSSLKVSSKAQEPLNYFLLLRGLFRSIGGGKFELLYQEVLPLLQVLLESLNSLLQAAHKPQMKELFVELCLTVPVRLSVLLPHLSYLMKPLVIALHGGPDLVSQSLRTLELCIDNLNHEFLEPIFAPIKEELMAALWKHLKPVPYNQVHAHTTLRILGKFGGRNRKIIRDQSTLSLKEVYPDALGLNFALSGTNNIQEIDLGETLSYAHKQLVNSTQKFHIEKAFTFVKSCMPLYFDLEYQPIYLNPTISNLIETFKSADLTKISDQPEFVEGASLNRSRTDALEKSFTKWICTVIVASTIPDTQEEAWQILEHLSRHFSILAIEETIHTPRITSSRNVADTLVTYATSKLNGFLRAILNSLSDEKVATRESAEKLLIFFYNTCKSLVGPDVKKIACFQVIALWFASHCYQLEWFKKTGGCIGLSIICSKLDFDADWMVEHEIEFVQALLYVLKDVSADVSYFNISNATDTLYHILRVCNQNDQSHKFNSLISVLISELSNSNLAVRKTVQTSLGLLAELTGKSVTDILMPVKDRLLYPIFAKPLRALTFALQMGYIDAITYCLSLQPPLVSFTDELGRLLHEALALAEAEDQALSNKDNQYKTATSANNLRVECIKLLSAVMACPDMLSPKHTATRNRIIQLFFKCLYSKSPEVIQISYIGLKEVLANQQRLPKDLLQAGLKPILVNLSDYKKLTVPGLEGLSRLLELLTNYFRVEIGRRLLDHIKNWADPQKLKDASGRPLMDIEDISIIAAIVDIFHLLPPAANCFMDELVTQVIELESQLHRSTSSPFRPPLCRYLNKYSSEALEYFLGRSGSALHMNLYISLLKYGTADELLNVTLANPTKIQSTFFTETNGVYDPNLYIYGVLLIKTLSDAQSDWIVNNRQLLDLVVRLWKSKINIGDAHLQLNHPSILVLELIIHYCTNNVEEIALLFDLMDGFLDDDILDTNFLRQFIFKLGTESNSARIKGIFSFFLQYYVQPSITIRQKSTTLRYLVIPMLMIQKNECDTVYDSSLIENIMVNMWSPAIQEGPAGEVDALRKFAWGHLKMEDVTVKESAYVLLCRFIKEFDTPSKIVIQTYVAQLRAHQLEGRSMVKQALDSIIPVLPTRSGMNAAENSTVPLWVQWIRKIIIEDGHSVSQLVSVYQLIIRNSDSFFPCREHVMPQIVSSLARLGLSGNSTAETRLLSVDLASLIVKWERQAQAAPTEDEMAVDQPESTKTASNVQELIIAFLIRFCLALTDPQNSKPLFPKALENLENCLQIWPDALVNLNQLEKAVQLDITEGNVNLIVNAAEIVNTIVHTKSLEWISENVGLFQRCLEKWGATDNAQLLSIVSKIITRVCECLDSDSIPGSASRNAEKQSFLKAVDARIHDKLKTGVSNIVSTAAMLDAAYYKRIRLPSAVQSIRANISDMVRILQSVVNITLENIANETNLDEKLDSIKVFLLIINNQMHYLGESRRIFITVITQLLENAEITAMHKVILDMVRKWILESPGEAFPTIKEKSSLAVKLFCLQNYSNSSLYEEYLNFVADIYEDETLLRTEITVRLEHVFLEGTKHSNPTIRCRFSDILNKSIPTSVVTRLKYIISVQNWQSLSESFWISQALDLMMGSIVTDQLVYNCNSGERLSFLSMNTSAAESISPEIESLVEKEKEFFSLIKSQTLDSVINPIRHFIYDSVQLSYTLWVKFFPIFWNNLDFSDRHDQAKSLIGLLANDYHQAQVNSRPNVIQALLEGVCKTNPPIRLPPQLVKYLGKTYNAWHIAMELLQDTVNDDGLVLSGNQKDDEKIRDSFMDALADIYSELSEEDYFAGIWRRRCLFPETNAAISFEQAGMWQAAQRFYESAQAKARTCVLPFTESEYYLWEKQWIKCTERLQQWDILCDLSKHDSDPELLLECAWRLSDWNVDRDSLNMTLQSVIQPHTPRKKLFQAFLILNRLNEGQESVAEFQKVCEEGMQLTLKKWYSLPSIISSAHIPTFHTFQQFVELQEACSIQTNLLGTNAQNIDSKSQELKNILSTWRDRLPNVWDDMNIWSDLVAWRQPPPNGGSPTSSYAYRGYHETAWIINRFAHVARKHRLPDVCISSLGKIYTLPNIEIQEAFFKLREQAKCHKDVLGEDSIGLDVINNTNLLYFNAAQKSEFFALRGSFLAKLALHDDATHAFSSAIQVDVSLPIGWASFGEYNDRMFDNNPTELKYAADAINSYLHAAEIYNNNKSRKYLSRILWLLSLDDSQGQLMKGVEAYKADPPVWYWITFIPELIGCLSGKEAKFAKTILIKIAKTYPQSLHFQLRTAKEDFAVLKSRVMAQAQNNSGANQSKPEDKLDESGDVNMEDSQTDNKTDTKDGSQIDETQNSQQTTTSGQFPTPTPWDSVEEVMGILKTAFPLLALTMEKIVDQILVRLKPATDEDIYRLIVALLNDGVQMYISQLPKFPDAAGPLYGQTEASLQRFAESMTPNHAKYKEKFERDFIHSKPNLAQLVEKFRIWRDNLEVLLDSRPRTQNLEHFTQYLAEFEYSKFDEVEVPGQYFGTSSELNDLILFLISSAIIKDATEEFTLDRRIGSRSRNLHFSLPIVVPLAPQTRLVQDDPSNVSLQEIYEDYAKKNGFKKDDPIIYYTNRLKEVYKATDCTKKTKNEMAVLKSEINQEISEKMIPDTILSNYFNSRMATYEDLWTIRKRFTNQMACITFMTFLLSVGQRQPQKFNISCEKGNVWQSEFYSTISSQTFLFTCNEAVPFRLTPNIQKFISPIGLEGLFSNSLVTIANALNEPDASLPFTTNDLRNYLSLFVRDELLAWHAANRKPQFANVQRLRELVNQNVEQCLKRVQLLSCKVARSQAYDSTAPVNQSVLDLISNATNPLKLAQMDILFLPQL</sequence>
<reference evidence="6" key="1">
    <citation type="submission" date="2020-05" db="EMBL/GenBank/DDBJ databases">
        <title>Phylogenomic resolution of chytrid fungi.</title>
        <authorList>
            <person name="Stajich J.E."/>
            <person name="Amses K."/>
            <person name="Simmons R."/>
            <person name="Seto K."/>
            <person name="Myers J."/>
            <person name="Bonds A."/>
            <person name="Quandt C.A."/>
            <person name="Barry K."/>
            <person name="Liu P."/>
            <person name="Grigoriev I."/>
            <person name="Longcore J.E."/>
            <person name="James T.Y."/>
        </authorList>
    </citation>
    <scope>NUCLEOTIDE SEQUENCE</scope>
    <source>
        <strain evidence="6">PLAUS21</strain>
    </source>
</reference>
<dbReference type="PANTHER" id="PTHR11139:SF1">
    <property type="entry name" value="TRANSFORMATION_TRANSCRIPTION DOMAIN-ASSOCIATED PROTEIN"/>
    <property type="match status" value="1"/>
</dbReference>
<dbReference type="GO" id="GO:0006281">
    <property type="term" value="P:DNA repair"/>
    <property type="evidence" value="ECO:0007669"/>
    <property type="project" value="TreeGrafter"/>
</dbReference>
<evidence type="ECO:0000313" key="7">
    <source>
        <dbReference type="Proteomes" id="UP001210925"/>
    </source>
</evidence>
<dbReference type="GO" id="GO:0006355">
    <property type="term" value="P:regulation of DNA-templated transcription"/>
    <property type="evidence" value="ECO:0007669"/>
    <property type="project" value="TreeGrafter"/>
</dbReference>
<dbReference type="InterPro" id="IPR036940">
    <property type="entry name" value="PI3/4_kinase_cat_sf"/>
</dbReference>
<feature type="domain" description="PI3K/PI4K catalytic" evidence="3">
    <location>
        <begin position="3095"/>
        <end position="3420"/>
    </location>
</feature>
<dbReference type="Gene3D" id="1.25.10.10">
    <property type="entry name" value="Leucine-rich Repeat Variant"/>
    <property type="match status" value="1"/>
</dbReference>
<dbReference type="Pfam" id="PF20206">
    <property type="entry name" value="Tra1_ring"/>
    <property type="match status" value="2"/>
</dbReference>
<dbReference type="InterPro" id="IPR046805">
    <property type="entry name" value="Tra1_ring"/>
</dbReference>
<dbReference type="Pfam" id="PF00454">
    <property type="entry name" value="PI3_PI4_kinase"/>
    <property type="match status" value="1"/>
</dbReference>
<protein>
    <recommendedName>
        <fullName evidence="8">Non-specific serine/threonine protein kinase</fullName>
    </recommendedName>
</protein>
<name>A0AAD5Y1E3_9FUNG</name>
<evidence type="ECO:0000313" key="6">
    <source>
        <dbReference type="EMBL" id="KAJ3253458.1"/>
    </source>
</evidence>
<dbReference type="SMART" id="SM00146">
    <property type="entry name" value="PI3Kc"/>
    <property type="match status" value="1"/>
</dbReference>
<feature type="compositionally biased region" description="Acidic residues" evidence="2">
    <location>
        <begin position="2911"/>
        <end position="2920"/>
    </location>
</feature>
<dbReference type="PROSITE" id="PS51189">
    <property type="entry name" value="FAT"/>
    <property type="match status" value="1"/>
</dbReference>
<dbReference type="InterPro" id="IPR003151">
    <property type="entry name" value="PIK-rel_kinase_FAT"/>
</dbReference>
<dbReference type="InterPro" id="IPR016024">
    <property type="entry name" value="ARM-type_fold"/>
</dbReference>
<dbReference type="Gene3D" id="1.10.1070.11">
    <property type="entry name" value="Phosphatidylinositol 3-/4-kinase, catalytic domain"/>
    <property type="match status" value="1"/>
</dbReference>
<dbReference type="GO" id="GO:0035267">
    <property type="term" value="C:NuA4 histone acetyltransferase complex"/>
    <property type="evidence" value="ECO:0007669"/>
    <property type="project" value="TreeGrafter"/>
</dbReference>
<dbReference type="GO" id="GO:0005634">
    <property type="term" value="C:nucleus"/>
    <property type="evidence" value="ECO:0007669"/>
    <property type="project" value="TreeGrafter"/>
</dbReference>
<proteinExistence type="inferred from homology"/>
<dbReference type="GO" id="GO:0000124">
    <property type="term" value="C:SAGA complex"/>
    <property type="evidence" value="ECO:0007669"/>
    <property type="project" value="TreeGrafter"/>
</dbReference>
<feature type="region of interest" description="Disordered" evidence="2">
    <location>
        <begin position="2893"/>
        <end position="2954"/>
    </location>
</feature>
<dbReference type="InterPro" id="IPR046807">
    <property type="entry name" value="Tra1_central"/>
</dbReference>
<dbReference type="PROSITE" id="PS50290">
    <property type="entry name" value="PI3_4_KINASE_3"/>
    <property type="match status" value="1"/>
</dbReference>
<dbReference type="SUPFAM" id="SSF48371">
    <property type="entry name" value="ARM repeat"/>
    <property type="match status" value="3"/>
</dbReference>
<dbReference type="InterPro" id="IPR014009">
    <property type="entry name" value="PIK_FAT"/>
</dbReference>
<dbReference type="PANTHER" id="PTHR11139">
    <property type="entry name" value="ATAXIA TELANGIECTASIA MUTATED ATM -RELATED"/>
    <property type="match status" value="1"/>
</dbReference>
<evidence type="ECO:0000259" key="4">
    <source>
        <dbReference type="PROSITE" id="PS51189"/>
    </source>
</evidence>
<dbReference type="Pfam" id="PF02259">
    <property type="entry name" value="FAT"/>
    <property type="match status" value="1"/>
</dbReference>
<dbReference type="InterPro" id="IPR003152">
    <property type="entry name" value="FATC_dom"/>
</dbReference>
<feature type="domain" description="FAT" evidence="4">
    <location>
        <begin position="2336"/>
        <end position="2881"/>
    </location>
</feature>
<dbReference type="InterPro" id="IPR050517">
    <property type="entry name" value="DDR_Repair_Kinase"/>
</dbReference>
<comment type="similarity">
    <text evidence="1">Belongs to the PI3/PI4-kinase family. TRA1 subfamily.</text>
</comment>
<comment type="caution">
    <text evidence="6">The sequence shown here is derived from an EMBL/GenBank/DDBJ whole genome shotgun (WGS) entry which is preliminary data.</text>
</comment>
<dbReference type="Proteomes" id="UP001210925">
    <property type="component" value="Unassembled WGS sequence"/>
</dbReference>
<evidence type="ECO:0000256" key="1">
    <source>
        <dbReference type="ARBA" id="ARBA00007234"/>
    </source>
</evidence>
<dbReference type="EMBL" id="JADGKB010000109">
    <property type="protein sequence ID" value="KAJ3253458.1"/>
    <property type="molecule type" value="Genomic_DNA"/>
</dbReference>
<dbReference type="PROSITE" id="PS51190">
    <property type="entry name" value="FATC"/>
    <property type="match status" value="1"/>
</dbReference>
<dbReference type="CDD" id="cd05163">
    <property type="entry name" value="PIKK_TRRAP"/>
    <property type="match status" value="1"/>
</dbReference>
<evidence type="ECO:0008006" key="8">
    <source>
        <dbReference type="Google" id="ProtNLM"/>
    </source>
</evidence>
<evidence type="ECO:0000259" key="5">
    <source>
        <dbReference type="PROSITE" id="PS51190"/>
    </source>
</evidence>
<evidence type="ECO:0000256" key="2">
    <source>
        <dbReference type="SAM" id="MobiDB-lite"/>
    </source>
</evidence>
<feature type="compositionally biased region" description="Polar residues" evidence="2">
    <location>
        <begin position="2893"/>
        <end position="2902"/>
    </location>
</feature>
<feature type="compositionally biased region" description="Basic and acidic residues" evidence="2">
    <location>
        <begin position="2921"/>
        <end position="2931"/>
    </location>
</feature>
<dbReference type="InterPro" id="IPR011989">
    <property type="entry name" value="ARM-like"/>
</dbReference>
<accession>A0AAD5Y1E3</accession>
<feature type="compositionally biased region" description="Low complexity" evidence="2">
    <location>
        <begin position="2936"/>
        <end position="2947"/>
    </location>
</feature>
<gene>
    <name evidence="6" type="ORF">HK103_000538</name>
</gene>
<dbReference type="SUPFAM" id="SSF56112">
    <property type="entry name" value="Protein kinase-like (PK-like)"/>
    <property type="match status" value="1"/>
</dbReference>
<organism evidence="6 7">
    <name type="scientific">Boothiomyces macroporosus</name>
    <dbReference type="NCBI Taxonomy" id="261099"/>
    <lineage>
        <taxon>Eukaryota</taxon>
        <taxon>Fungi</taxon>
        <taxon>Fungi incertae sedis</taxon>
        <taxon>Chytridiomycota</taxon>
        <taxon>Chytridiomycota incertae sedis</taxon>
        <taxon>Chytridiomycetes</taxon>
        <taxon>Rhizophydiales</taxon>
        <taxon>Terramycetaceae</taxon>
        <taxon>Boothiomyces</taxon>
    </lineage>
</organism>
<dbReference type="Pfam" id="PF20175">
    <property type="entry name" value="Tra1_central"/>
    <property type="match status" value="1"/>
</dbReference>